<dbReference type="InterPro" id="IPR015421">
    <property type="entry name" value="PyrdxlP-dep_Trfase_major"/>
</dbReference>
<evidence type="ECO:0000256" key="8">
    <source>
        <dbReference type="PIRSR" id="PIRSR001434-2"/>
    </source>
</evidence>
<dbReference type="GO" id="GO:0019343">
    <property type="term" value="P:cysteine biosynthetic process via cystathionine"/>
    <property type="evidence" value="ECO:0007669"/>
    <property type="project" value="TreeGrafter"/>
</dbReference>
<evidence type="ECO:0000313" key="12">
    <source>
        <dbReference type="Proteomes" id="UP000192578"/>
    </source>
</evidence>
<dbReference type="Gene3D" id="3.90.1150.10">
    <property type="entry name" value="Aspartate Aminotransferase, domain 1"/>
    <property type="match status" value="1"/>
</dbReference>
<dbReference type="CDD" id="cd00614">
    <property type="entry name" value="CGS_like"/>
    <property type="match status" value="1"/>
</dbReference>
<dbReference type="PANTHER" id="PTHR11808:SF15">
    <property type="entry name" value="CYSTATHIONINE GAMMA-LYASE"/>
    <property type="match status" value="1"/>
</dbReference>
<dbReference type="Pfam" id="PF01053">
    <property type="entry name" value="Cys_Met_Meta_PP"/>
    <property type="match status" value="1"/>
</dbReference>
<evidence type="ECO:0000256" key="3">
    <source>
        <dbReference type="ARBA" id="ARBA00009077"/>
    </source>
</evidence>
<protein>
    <recommendedName>
        <fullName evidence="4">cystathionine gamma-lyase</fullName>
        <ecNumber evidence="4">4.4.1.1</ecNumber>
    </recommendedName>
    <alternativeName>
        <fullName evidence="7">Gamma-cystathionase</fullName>
    </alternativeName>
</protein>
<dbReference type="SUPFAM" id="SSF53383">
    <property type="entry name" value="PLP-dependent transferases"/>
    <property type="match status" value="1"/>
</dbReference>
<comment type="similarity">
    <text evidence="3 9">Belongs to the trans-sulfuration enzymes family.</text>
</comment>
<sequence length="458" mass="50528">MSRASSSAHFLHSDMDVIPFPKFATNAIHIGNEPERNGASHDLVTPISLAVTFGQIEPGVFKVHDYARGGNPTRDSVERSLAAAENAAHTVTFSSGTGALSAIMQLIGSGDEVVSMASLYGGTYTYFDNIATKNGIRIVYLDVTDADKLHHALSRNTRMVYLESPVNPSMRVIDIEAVVRSVKGYNKDIITVLDNSFTTPYFLRPLDLGVDISYQSVSKYMGGHADVMMGSASVNSEDLANRLKYLQNNMGAIPSPFDCYLILRSLKTLHIRMREHMKNGLLVAKFLERHPCVEKVNHPGLPSHPNYELFKKQSRGCSGIFSFYLSGGKTELFKFFRHLKIFTVAASFGGCESVCSFPTVMSHKGVQPKVLQAAGVTDNLARLSIGLEDVEDLMEDLDQALWSSGARKGYQQQQQQTSPTSTDSRRDRRGSQKIKIVNTQATQTGVAEVETPRFARRY</sequence>
<evidence type="ECO:0000313" key="11">
    <source>
        <dbReference type="EMBL" id="OQV22012.1"/>
    </source>
</evidence>
<reference evidence="12" key="1">
    <citation type="submission" date="2017-01" db="EMBL/GenBank/DDBJ databases">
        <title>Comparative genomics of anhydrobiosis in the tardigrade Hypsibius dujardini.</title>
        <authorList>
            <person name="Yoshida Y."/>
            <person name="Koutsovoulos G."/>
            <person name="Laetsch D."/>
            <person name="Stevens L."/>
            <person name="Kumar S."/>
            <person name="Horikawa D."/>
            <person name="Ishino K."/>
            <person name="Komine S."/>
            <person name="Tomita M."/>
            <person name="Blaxter M."/>
            <person name="Arakawa K."/>
        </authorList>
    </citation>
    <scope>NUCLEOTIDE SEQUENCE [LARGE SCALE GENOMIC DNA]</scope>
    <source>
        <strain evidence="12">Z151</strain>
    </source>
</reference>
<dbReference type="Proteomes" id="UP000192578">
    <property type="component" value="Unassembled WGS sequence"/>
</dbReference>
<evidence type="ECO:0000256" key="6">
    <source>
        <dbReference type="ARBA" id="ARBA00023192"/>
    </source>
</evidence>
<keyword evidence="12" id="KW-1185">Reference proteome</keyword>
<dbReference type="FunFam" id="3.40.640.10:FF:000009">
    <property type="entry name" value="Cystathionine gamma-synthase homolog"/>
    <property type="match status" value="1"/>
</dbReference>
<keyword evidence="5 8" id="KW-0663">Pyridoxal phosphate</keyword>
<dbReference type="OrthoDB" id="3512640at2759"/>
<evidence type="ECO:0000256" key="9">
    <source>
        <dbReference type="RuleBase" id="RU362118"/>
    </source>
</evidence>
<dbReference type="InterPro" id="IPR000277">
    <property type="entry name" value="Cys/Met-Metab_PyrdxlP-dep_enz"/>
</dbReference>
<evidence type="ECO:0000256" key="10">
    <source>
        <dbReference type="SAM" id="MobiDB-lite"/>
    </source>
</evidence>
<feature type="modified residue" description="N6-(pyridoxal phosphate)lysine" evidence="8">
    <location>
        <position position="219"/>
    </location>
</feature>
<evidence type="ECO:0000256" key="4">
    <source>
        <dbReference type="ARBA" id="ARBA00012085"/>
    </source>
</evidence>
<accession>A0A1W0X3Z8</accession>
<feature type="region of interest" description="Disordered" evidence="10">
    <location>
        <begin position="406"/>
        <end position="433"/>
    </location>
</feature>
<keyword evidence="6" id="KW-0198">Cysteine biosynthesis</keyword>
<dbReference type="EMBL" id="MTYJ01000020">
    <property type="protein sequence ID" value="OQV22012.1"/>
    <property type="molecule type" value="Genomic_DNA"/>
</dbReference>
<evidence type="ECO:0000256" key="1">
    <source>
        <dbReference type="ARBA" id="ARBA00001933"/>
    </source>
</evidence>
<name>A0A1W0X3Z8_HYPEX</name>
<evidence type="ECO:0000256" key="5">
    <source>
        <dbReference type="ARBA" id="ARBA00022898"/>
    </source>
</evidence>
<dbReference type="InterPro" id="IPR015424">
    <property type="entry name" value="PyrdxlP-dep_Trfase"/>
</dbReference>
<evidence type="ECO:0000256" key="2">
    <source>
        <dbReference type="ARBA" id="ARBA00005038"/>
    </source>
</evidence>
<dbReference type="PIRSF" id="PIRSF001434">
    <property type="entry name" value="CGS"/>
    <property type="match status" value="1"/>
</dbReference>
<dbReference type="PANTHER" id="PTHR11808">
    <property type="entry name" value="TRANS-SULFURATION ENZYME FAMILY MEMBER"/>
    <property type="match status" value="1"/>
</dbReference>
<keyword evidence="6" id="KW-0028">Amino-acid biosynthesis</keyword>
<evidence type="ECO:0000256" key="7">
    <source>
        <dbReference type="ARBA" id="ARBA00029853"/>
    </source>
</evidence>
<dbReference type="FunFam" id="3.90.1150.10:FF:000033">
    <property type="entry name" value="Cystathionine gamma-synthase"/>
    <property type="match status" value="1"/>
</dbReference>
<comment type="cofactor">
    <cofactor evidence="1 9">
        <name>pyridoxal 5'-phosphate</name>
        <dbReference type="ChEBI" id="CHEBI:597326"/>
    </cofactor>
</comment>
<dbReference type="GO" id="GO:0019346">
    <property type="term" value="P:transsulfuration"/>
    <property type="evidence" value="ECO:0007669"/>
    <property type="project" value="InterPro"/>
</dbReference>
<dbReference type="UniPathway" id="UPA00136">
    <property type="reaction ID" value="UER00202"/>
</dbReference>
<proteinExistence type="inferred from homology"/>
<gene>
    <name evidence="11" type="ORF">BV898_04222</name>
</gene>
<dbReference type="AlphaFoldDB" id="A0A1W0X3Z8"/>
<dbReference type="GO" id="GO:0005737">
    <property type="term" value="C:cytoplasm"/>
    <property type="evidence" value="ECO:0007669"/>
    <property type="project" value="TreeGrafter"/>
</dbReference>
<organism evidence="11 12">
    <name type="scientific">Hypsibius exemplaris</name>
    <name type="common">Freshwater tardigrade</name>
    <dbReference type="NCBI Taxonomy" id="2072580"/>
    <lineage>
        <taxon>Eukaryota</taxon>
        <taxon>Metazoa</taxon>
        <taxon>Ecdysozoa</taxon>
        <taxon>Tardigrada</taxon>
        <taxon>Eutardigrada</taxon>
        <taxon>Parachela</taxon>
        <taxon>Hypsibioidea</taxon>
        <taxon>Hypsibiidae</taxon>
        <taxon>Hypsibius</taxon>
    </lineage>
</organism>
<dbReference type="EC" id="4.4.1.1" evidence="4"/>
<dbReference type="GO" id="GO:0030170">
    <property type="term" value="F:pyridoxal phosphate binding"/>
    <property type="evidence" value="ECO:0007669"/>
    <property type="project" value="InterPro"/>
</dbReference>
<comment type="pathway">
    <text evidence="2">Amino-acid biosynthesis; L-cysteine biosynthesis; L-cysteine from L-homocysteine and L-serine: step 2/2.</text>
</comment>
<comment type="caution">
    <text evidence="11">The sequence shown here is derived from an EMBL/GenBank/DDBJ whole genome shotgun (WGS) entry which is preliminary data.</text>
</comment>
<feature type="compositionally biased region" description="Low complexity" evidence="10">
    <location>
        <begin position="411"/>
        <end position="422"/>
    </location>
</feature>
<dbReference type="GO" id="GO:0009086">
    <property type="term" value="P:methionine biosynthetic process"/>
    <property type="evidence" value="ECO:0007669"/>
    <property type="project" value="UniProtKB-ARBA"/>
</dbReference>
<dbReference type="InterPro" id="IPR015422">
    <property type="entry name" value="PyrdxlP-dep_Trfase_small"/>
</dbReference>
<dbReference type="Gene3D" id="3.40.640.10">
    <property type="entry name" value="Type I PLP-dependent aspartate aminotransferase-like (Major domain)"/>
    <property type="match status" value="1"/>
</dbReference>
<dbReference type="GO" id="GO:0004123">
    <property type="term" value="F:cystathionine gamma-lyase activity"/>
    <property type="evidence" value="ECO:0007669"/>
    <property type="project" value="TreeGrafter"/>
</dbReference>